<dbReference type="InterPro" id="IPR008969">
    <property type="entry name" value="CarboxyPept-like_regulatory"/>
</dbReference>
<comment type="caution">
    <text evidence="1">The sequence shown here is derived from an EMBL/GenBank/DDBJ whole genome shotgun (WGS) entry which is preliminary data.</text>
</comment>
<sequence>MNSVKATKPIILLIFSVFLCLIVSGCGGGGSSALISGQPSSEHAPFSLKLQMLGNTSEAPGYALPSTAAGEVGVTVTSLKDPARRVTKSASYGAGYIVFENDLIADDTYSVTVSARLKVSSGDTLEIWTGSVSAFRLYDEDDLIKYPEINTVNIGLQFSGYETIQIVPSKITFEPALPVSGLTPGASIPAFSVKMLDQYGFSILSTSSSVTVSLVNGTLSGATSAHVTGGAASFSGLTASALSPDASGKVYLKASYGSAYGLSSPIPASILDAPNTTVAGYIEYTTAAAPGLNRAPAVGKDCSIYVDGKLYETVTDSNGFFKLDVRVNSSASIAKISAIGVSGTMESTDVPVSPSKLYAALTSFSAPGVGRMLVKDVGPFAGIIPADMLRQQVDQKIAEIRSSSTGLLSISGRVVSTSATSVGLAGVNVSVSPGGQSVLTDASGFFKLTGPFTASSYTLTASKSGYDGDSNQINITTNDYGFEYSGMIFYVAEKIIVKTLSSISISPAGTQLNTDGEYGLGSVNAIANYSDGTSASIVPAWSLKSGVGSIFGAYYIAPATAGTAVLTAGYTEGGVTKTVDFTITVVAQVKPSSLLLNKDKDSALVNAVYDLSLIKATVYYSDNSSKEVAVTWTAKSGGTLTTDKFTSDTEGIFLIEASYTEGADTLTSGISLIFTQTVTFEGLLLSKHIDTIEVGATYDLSLIKGYAVYSNMTTKEVTIAPWSLVDTGSGSISGNIYTAPLTTGIFPIVTSYTENGITKESVLAMSIIDSRPSPTFTAQIISENTVKMTFSEDIDISALDRSKVLLNSAALALSDILLKDTSDSRSVYLTCAADFSVADQTDGIAAGAGKGLEFGVGCGIKSAATGREAVTAAPVSLAKDTIPPSKPDSAILSKLMFSNGQGFILALDAIRYIEMSQLEFYAGTDIPTSSTQPYASELLSAKGHAKSDIIISGFTPVSGGSIYYRFRDRAGNISQWGSYGVIPAPPAGAALTWSNASRSVKISGAAVGSEGDRLFVYYASSPAATIALKGTSTNAPAGGFTSGTSILISDTTIPSGSTVSYSIMSPLNVESQIVADGVIPAPPVEITSYLRLIHDLPNYAVGNISDTTSVNIFNDLRISVESGSPATYTVLGRVAKGTTIGIGSTPSLGSYLTPESKSVDGLYEYSGLGGYLKFSYVIPGSTATDGNESEFVTSVPGNGVPGPSPNDYMSWNNTELTVSITTGFGYYNDVIKVFEITAAGEVIYKGSTESAPQGGFAANSVLSVGGTPIASTSTVAFAVRSGDGNEGKITPKTGTAAPAIGK</sequence>
<dbReference type="SUPFAM" id="SSF49464">
    <property type="entry name" value="Carboxypeptidase regulatory domain-like"/>
    <property type="match status" value="1"/>
</dbReference>
<evidence type="ECO:0000313" key="2">
    <source>
        <dbReference type="Proteomes" id="UP000178735"/>
    </source>
</evidence>
<proteinExistence type="predicted"/>
<dbReference type="Gene3D" id="2.60.40.1120">
    <property type="entry name" value="Carboxypeptidase-like, regulatory domain"/>
    <property type="match status" value="1"/>
</dbReference>
<evidence type="ECO:0000313" key="1">
    <source>
        <dbReference type="EMBL" id="OGM04949.1"/>
    </source>
</evidence>
<accession>A0A1F7WR54</accession>
<protein>
    <submittedName>
        <fullName evidence="1">Uncharacterized protein</fullName>
    </submittedName>
</protein>
<dbReference type="STRING" id="1817813.A2008_01290"/>
<dbReference type="Proteomes" id="UP000178735">
    <property type="component" value="Unassembled WGS sequence"/>
</dbReference>
<dbReference type="PROSITE" id="PS51257">
    <property type="entry name" value="PROKAR_LIPOPROTEIN"/>
    <property type="match status" value="1"/>
</dbReference>
<reference evidence="1 2" key="1">
    <citation type="journal article" date="2016" name="Nat. Commun.">
        <title>Thousands of microbial genomes shed light on interconnected biogeochemical processes in an aquifer system.</title>
        <authorList>
            <person name="Anantharaman K."/>
            <person name="Brown C.T."/>
            <person name="Hug L.A."/>
            <person name="Sharon I."/>
            <person name="Castelle C.J."/>
            <person name="Probst A.J."/>
            <person name="Thomas B.C."/>
            <person name="Singh A."/>
            <person name="Wilkins M.J."/>
            <person name="Karaoz U."/>
            <person name="Brodie E.L."/>
            <person name="Williams K.H."/>
            <person name="Hubbard S.S."/>
            <person name="Banfield J.F."/>
        </authorList>
    </citation>
    <scope>NUCLEOTIDE SEQUENCE [LARGE SCALE GENOMIC DNA]</scope>
</reference>
<gene>
    <name evidence="1" type="ORF">A2008_01290</name>
</gene>
<name>A0A1F7WR54_9BACT</name>
<dbReference type="EMBL" id="MGFH01000130">
    <property type="protein sequence ID" value="OGM04949.1"/>
    <property type="molecule type" value="Genomic_DNA"/>
</dbReference>
<organism evidence="1 2">
    <name type="scientific">Candidatus Wallbacteria bacterium GWC2_49_35</name>
    <dbReference type="NCBI Taxonomy" id="1817813"/>
    <lineage>
        <taxon>Bacteria</taxon>
        <taxon>Candidatus Walliibacteriota</taxon>
    </lineage>
</organism>